<feature type="region of interest" description="Disordered" evidence="1">
    <location>
        <begin position="73"/>
        <end position="96"/>
    </location>
</feature>
<sequence>MAGRRSVARRGRAAAREEQNFCPWRCLFPRAWALALPARVLLGTVAAACLRALAVPPGRQRARGLVGLRSMSADAGRRGGREGGEEAKKGEDGSNQAACDAGVFRRLPRKHDSTWIKRAIIPKQPMSPYTLWLRDNGFTSGPEVFRQWCEIGPDEERDYTQRAAKLVGERFKKWMKTGVMPRSAAEQAEKERRIAEQERRKKRKEKRNKKHEIPKDEGEKVLTSVWEALGAAAAPMTALDVARAIGKERAKDVNPTLFRLKRDHVSLSNEGLSKMPEAIREAAADFPAEATRQEINGASHERFERVNHELNTPLVSGGSWSCPLAEPNRPLSMMASGSGALRELFAAALRRCGAPSRGRPWTLAFGHDEFSPGGALGLGVHNIRSGNAWFTPVVVRRSWFRQFMIADLEGHRASLNSSGASCFRPRMRHCIALEKTRRG</sequence>
<protein>
    <submittedName>
        <fullName evidence="2">Uncharacterized protein</fullName>
    </submittedName>
</protein>
<feature type="region of interest" description="Disordered" evidence="1">
    <location>
        <begin position="178"/>
        <end position="216"/>
    </location>
</feature>
<accession>A0ABN9VFT6</accession>
<feature type="compositionally biased region" description="Basic and acidic residues" evidence="1">
    <location>
        <begin position="187"/>
        <end position="199"/>
    </location>
</feature>
<dbReference type="EMBL" id="CAUYUJ010017126">
    <property type="protein sequence ID" value="CAK0872035.1"/>
    <property type="molecule type" value="Genomic_DNA"/>
</dbReference>
<organism evidence="2 3">
    <name type="scientific">Prorocentrum cordatum</name>
    <dbReference type="NCBI Taxonomy" id="2364126"/>
    <lineage>
        <taxon>Eukaryota</taxon>
        <taxon>Sar</taxon>
        <taxon>Alveolata</taxon>
        <taxon>Dinophyceae</taxon>
        <taxon>Prorocentrales</taxon>
        <taxon>Prorocentraceae</taxon>
        <taxon>Prorocentrum</taxon>
    </lineage>
</organism>
<dbReference type="Gene3D" id="1.10.10.10">
    <property type="entry name" value="Winged helix-like DNA-binding domain superfamily/Winged helix DNA-binding domain"/>
    <property type="match status" value="1"/>
</dbReference>
<gene>
    <name evidence="2" type="ORF">PCOR1329_LOCUS57623</name>
</gene>
<feature type="compositionally biased region" description="Basic residues" evidence="1">
    <location>
        <begin position="200"/>
        <end position="210"/>
    </location>
</feature>
<dbReference type="InterPro" id="IPR036388">
    <property type="entry name" value="WH-like_DNA-bd_sf"/>
</dbReference>
<evidence type="ECO:0000313" key="3">
    <source>
        <dbReference type="Proteomes" id="UP001189429"/>
    </source>
</evidence>
<proteinExistence type="predicted"/>
<name>A0ABN9VFT6_9DINO</name>
<keyword evidence="3" id="KW-1185">Reference proteome</keyword>
<evidence type="ECO:0000256" key="1">
    <source>
        <dbReference type="SAM" id="MobiDB-lite"/>
    </source>
</evidence>
<comment type="caution">
    <text evidence="2">The sequence shown here is derived from an EMBL/GenBank/DDBJ whole genome shotgun (WGS) entry which is preliminary data.</text>
</comment>
<feature type="compositionally biased region" description="Basic and acidic residues" evidence="1">
    <location>
        <begin position="75"/>
        <end position="92"/>
    </location>
</feature>
<dbReference type="Proteomes" id="UP001189429">
    <property type="component" value="Unassembled WGS sequence"/>
</dbReference>
<reference evidence="2" key="1">
    <citation type="submission" date="2023-10" db="EMBL/GenBank/DDBJ databases">
        <authorList>
            <person name="Chen Y."/>
            <person name="Shah S."/>
            <person name="Dougan E. K."/>
            <person name="Thang M."/>
            <person name="Chan C."/>
        </authorList>
    </citation>
    <scope>NUCLEOTIDE SEQUENCE [LARGE SCALE GENOMIC DNA]</scope>
</reference>
<evidence type="ECO:0000313" key="2">
    <source>
        <dbReference type="EMBL" id="CAK0872035.1"/>
    </source>
</evidence>